<evidence type="ECO:0000313" key="6">
    <source>
        <dbReference type="Proteomes" id="UP000187439"/>
    </source>
</evidence>
<dbReference type="PANTHER" id="PTHR43280">
    <property type="entry name" value="ARAC-FAMILY TRANSCRIPTIONAL REGULATOR"/>
    <property type="match status" value="1"/>
</dbReference>
<dbReference type="Gene3D" id="1.10.10.60">
    <property type="entry name" value="Homeodomain-like"/>
    <property type="match status" value="2"/>
</dbReference>
<organism evidence="5 6">
    <name type="scientific">Paenibacillus odorifer</name>
    <dbReference type="NCBI Taxonomy" id="189426"/>
    <lineage>
        <taxon>Bacteria</taxon>
        <taxon>Bacillati</taxon>
        <taxon>Bacillota</taxon>
        <taxon>Bacilli</taxon>
        <taxon>Bacillales</taxon>
        <taxon>Paenibacillaceae</taxon>
        <taxon>Paenibacillus</taxon>
    </lineage>
</organism>
<evidence type="ECO:0000256" key="1">
    <source>
        <dbReference type="ARBA" id="ARBA00023015"/>
    </source>
</evidence>
<dbReference type="OrthoDB" id="9807321at2"/>
<dbReference type="InterPro" id="IPR003313">
    <property type="entry name" value="AraC-bd"/>
</dbReference>
<dbReference type="GO" id="GO:0003700">
    <property type="term" value="F:DNA-binding transcription factor activity"/>
    <property type="evidence" value="ECO:0007669"/>
    <property type="project" value="InterPro"/>
</dbReference>
<dbReference type="InterPro" id="IPR020449">
    <property type="entry name" value="Tscrpt_reg_AraC-type_HTH"/>
</dbReference>
<protein>
    <submittedName>
        <fullName evidence="5">AraC family transcriptional regulator</fullName>
    </submittedName>
</protein>
<evidence type="ECO:0000313" key="5">
    <source>
        <dbReference type="EMBL" id="OMD36107.1"/>
    </source>
</evidence>
<name>A0A1R0XMD3_9BACL</name>
<keyword evidence="3" id="KW-0804">Transcription</keyword>
<dbReference type="SUPFAM" id="SSF46689">
    <property type="entry name" value="Homeodomain-like"/>
    <property type="match status" value="2"/>
</dbReference>
<keyword evidence="2" id="KW-0238">DNA-binding</keyword>
<dbReference type="InterPro" id="IPR018062">
    <property type="entry name" value="HTH_AraC-typ_CS"/>
</dbReference>
<evidence type="ECO:0000256" key="3">
    <source>
        <dbReference type="ARBA" id="ARBA00023163"/>
    </source>
</evidence>
<dbReference type="Proteomes" id="UP000187439">
    <property type="component" value="Unassembled WGS sequence"/>
</dbReference>
<dbReference type="EMBL" id="MPTC01000033">
    <property type="protein sequence ID" value="OMD36107.1"/>
    <property type="molecule type" value="Genomic_DNA"/>
</dbReference>
<dbReference type="SMART" id="SM00342">
    <property type="entry name" value="HTH_ARAC"/>
    <property type="match status" value="1"/>
</dbReference>
<proteinExistence type="predicted"/>
<dbReference type="GO" id="GO:0043565">
    <property type="term" value="F:sequence-specific DNA binding"/>
    <property type="evidence" value="ECO:0007669"/>
    <property type="project" value="InterPro"/>
</dbReference>
<dbReference type="PANTHER" id="PTHR43280:SF2">
    <property type="entry name" value="HTH-TYPE TRANSCRIPTIONAL REGULATOR EXSA"/>
    <property type="match status" value="1"/>
</dbReference>
<gene>
    <name evidence="5" type="ORF">BSK52_25520</name>
</gene>
<feature type="domain" description="HTH araC/xylS-type" evidence="4">
    <location>
        <begin position="173"/>
        <end position="271"/>
    </location>
</feature>
<dbReference type="InterPro" id="IPR014710">
    <property type="entry name" value="RmlC-like_jellyroll"/>
</dbReference>
<dbReference type="Gene3D" id="2.60.120.10">
    <property type="entry name" value="Jelly Rolls"/>
    <property type="match status" value="1"/>
</dbReference>
<dbReference type="InterPro" id="IPR009057">
    <property type="entry name" value="Homeodomain-like_sf"/>
</dbReference>
<comment type="caution">
    <text evidence="5">The sequence shown here is derived from an EMBL/GenBank/DDBJ whole genome shotgun (WGS) entry which is preliminary data.</text>
</comment>
<dbReference type="PROSITE" id="PS01124">
    <property type="entry name" value="HTH_ARAC_FAMILY_2"/>
    <property type="match status" value="1"/>
</dbReference>
<reference evidence="5 6" key="1">
    <citation type="submission" date="2016-10" db="EMBL/GenBank/DDBJ databases">
        <title>Paenibacillus species isolates.</title>
        <authorList>
            <person name="Beno S.M."/>
        </authorList>
    </citation>
    <scope>NUCLEOTIDE SEQUENCE [LARGE SCALE GENOMIC DNA]</scope>
    <source>
        <strain evidence="5 6">FSL H7-0710</strain>
    </source>
</reference>
<dbReference type="SUPFAM" id="SSF51215">
    <property type="entry name" value="Regulatory protein AraC"/>
    <property type="match status" value="1"/>
</dbReference>
<dbReference type="PROSITE" id="PS00041">
    <property type="entry name" value="HTH_ARAC_FAMILY_1"/>
    <property type="match status" value="1"/>
</dbReference>
<dbReference type="AlphaFoldDB" id="A0A1R0XMD3"/>
<evidence type="ECO:0000256" key="2">
    <source>
        <dbReference type="ARBA" id="ARBA00023125"/>
    </source>
</evidence>
<dbReference type="PRINTS" id="PR00032">
    <property type="entry name" value="HTHARAC"/>
</dbReference>
<dbReference type="Pfam" id="PF12833">
    <property type="entry name" value="HTH_18"/>
    <property type="match status" value="1"/>
</dbReference>
<dbReference type="InterPro" id="IPR037923">
    <property type="entry name" value="HTH-like"/>
</dbReference>
<dbReference type="InterPro" id="IPR018060">
    <property type="entry name" value="HTH_AraC"/>
</dbReference>
<keyword evidence="1" id="KW-0805">Transcription regulation</keyword>
<dbReference type="Pfam" id="PF02311">
    <property type="entry name" value="AraC_binding"/>
    <property type="match status" value="1"/>
</dbReference>
<evidence type="ECO:0000259" key="4">
    <source>
        <dbReference type="PROSITE" id="PS01124"/>
    </source>
</evidence>
<sequence>MNLSNLFFHILYCNYRYFNDPKRNWSKLVRTLQHHELLLVTGGKGSFMIEHKRYSFKAGMLFYISPGVKHSIEIDAEDPLCFLSVHFNYAKVSMNEEEWGINGHVGTLHLQPVNELKDYYQVEDIFGTMIQSWNTKLPGYEFVAKTLLQQLIIAIAQNTQKQSQNYSTSLKVEKIINYMHQKLNHKVSLSELSELVQLSPAYLSRAFKEITGYSIIEFFNKMKIDKAKELILEGDMKIKEVAQTLGFTDEFYFSRIFKRMTGISPSEFHSKNVHGV</sequence>
<accession>A0A1R0XMD3</accession>